<reference evidence="10" key="1">
    <citation type="submission" date="2011-02" db="EMBL/GenBank/DDBJ databases">
        <title>The genome of the leaf-cutting ant Acromyrmex echinatior suggests key adaptations to social evolution and fungus farming.</title>
        <authorList>
            <person name="Nygaard S."/>
            <person name="Zhang G."/>
        </authorList>
    </citation>
    <scope>NUCLEOTIDE SEQUENCE</scope>
</reference>
<dbReference type="AlphaFoldDB" id="F4WMI3"/>
<evidence type="ECO:0000256" key="5">
    <source>
        <dbReference type="ARBA" id="ARBA00022927"/>
    </source>
</evidence>
<keyword evidence="2 9" id="KW-0813">Transport</keyword>
<dbReference type="GO" id="GO:0006888">
    <property type="term" value="P:endoplasmic reticulum to Golgi vesicle-mediated transport"/>
    <property type="evidence" value="ECO:0007669"/>
    <property type="project" value="UniProtKB-UniRule"/>
</dbReference>
<sequence>MNYNHSNARRGKHNLRMIDINYLSAGKPKRLLDPSAGLSAPAPSMAQNPYIYNEQVPMNNGTMPEYSFGVPGQGPPPYGFNPQMSNYPSSDNQGGEFASPQFATQFLAQPVVTDMAVQYGNALVGTGKQHLEKYVPVSAMKYYFAVNTDYVFAKLMLLFFPFTHKDWSVKYEQDVPLQPRYETNAPDMYIPTMAFFTYVALAGLVLGMQERFTHEQLGILASSALAWGLIELLVHTVSLYVMNLQTSLATLDLLAYCGYKYVGINAALLISLLFRKFGYYIMLLYFSASLAVFLMRSLKLRVIPQGHSSYTASGNKRRLYFILSLAGMQPVLMWWLSYHLI</sequence>
<keyword evidence="8 9" id="KW-0472">Membrane</keyword>
<dbReference type="PANTHER" id="PTHR14083:SF0">
    <property type="entry name" value="YIP1D-INTERACTING FACTOR 1, ISOFORM C"/>
    <property type="match status" value="1"/>
</dbReference>
<dbReference type="STRING" id="103372.F4WMI3"/>
<comment type="subcellular location">
    <subcellularLocation>
        <location evidence="9">Endoplasmic reticulum membrane</location>
        <topology evidence="9">Multi-pass membrane protein</topology>
    </subcellularLocation>
    <subcellularLocation>
        <location evidence="9">Golgi apparatus membrane</location>
        <topology evidence="9">Multi-pass membrane protein</topology>
    </subcellularLocation>
</comment>
<evidence type="ECO:0000256" key="1">
    <source>
        <dbReference type="ARBA" id="ARBA00009727"/>
    </source>
</evidence>
<feature type="transmembrane region" description="Helical" evidence="9">
    <location>
        <begin position="142"/>
        <end position="162"/>
    </location>
</feature>
<evidence type="ECO:0000256" key="6">
    <source>
        <dbReference type="ARBA" id="ARBA00022989"/>
    </source>
</evidence>
<accession>F4WMI3</accession>
<evidence type="ECO:0000256" key="7">
    <source>
        <dbReference type="ARBA" id="ARBA00023034"/>
    </source>
</evidence>
<proteinExistence type="inferred from homology"/>
<keyword evidence="6 9" id="KW-1133">Transmembrane helix</keyword>
<feature type="transmembrane region" description="Helical" evidence="9">
    <location>
        <begin position="219"/>
        <end position="242"/>
    </location>
</feature>
<organism evidence="11">
    <name type="scientific">Acromyrmex echinatior</name>
    <name type="common">Panamanian leafcutter ant</name>
    <name type="synonym">Acromyrmex octospinosus echinatior</name>
    <dbReference type="NCBI Taxonomy" id="103372"/>
    <lineage>
        <taxon>Eukaryota</taxon>
        <taxon>Metazoa</taxon>
        <taxon>Ecdysozoa</taxon>
        <taxon>Arthropoda</taxon>
        <taxon>Hexapoda</taxon>
        <taxon>Insecta</taxon>
        <taxon>Pterygota</taxon>
        <taxon>Neoptera</taxon>
        <taxon>Endopterygota</taxon>
        <taxon>Hymenoptera</taxon>
        <taxon>Apocrita</taxon>
        <taxon>Aculeata</taxon>
        <taxon>Formicoidea</taxon>
        <taxon>Formicidae</taxon>
        <taxon>Myrmicinae</taxon>
        <taxon>Acromyrmex</taxon>
    </lineage>
</organism>
<evidence type="ECO:0000256" key="3">
    <source>
        <dbReference type="ARBA" id="ARBA00022692"/>
    </source>
</evidence>
<dbReference type="eggNOG" id="KOG3094">
    <property type="taxonomic scope" value="Eukaryota"/>
</dbReference>
<comment type="similarity">
    <text evidence="1 9">Belongs to the YIF1 family.</text>
</comment>
<dbReference type="EMBL" id="GL888217">
    <property type="protein sequence ID" value="EGI64594.1"/>
    <property type="molecule type" value="Genomic_DNA"/>
</dbReference>
<dbReference type="Pfam" id="PF03878">
    <property type="entry name" value="YIF1"/>
    <property type="match status" value="1"/>
</dbReference>
<evidence type="ECO:0000256" key="8">
    <source>
        <dbReference type="ARBA" id="ARBA00023136"/>
    </source>
</evidence>
<dbReference type="InterPro" id="IPR005578">
    <property type="entry name" value="Yif1_fam"/>
</dbReference>
<dbReference type="OrthoDB" id="337750at2759"/>
<dbReference type="InParanoid" id="F4WMI3"/>
<evidence type="ECO:0000256" key="4">
    <source>
        <dbReference type="ARBA" id="ARBA00022824"/>
    </source>
</evidence>
<name>F4WMI3_ACREC</name>
<protein>
    <recommendedName>
        <fullName evidence="9">Protein YIF1</fullName>
    </recommendedName>
</protein>
<dbReference type="FunCoup" id="F4WMI3">
    <property type="interactions" value="1481"/>
</dbReference>
<feature type="transmembrane region" description="Helical" evidence="9">
    <location>
        <begin position="319"/>
        <end position="338"/>
    </location>
</feature>
<dbReference type="GO" id="GO:0015031">
    <property type="term" value="P:protein transport"/>
    <property type="evidence" value="ECO:0007669"/>
    <property type="project" value="UniProtKB-KW"/>
</dbReference>
<dbReference type="GO" id="GO:0005793">
    <property type="term" value="C:endoplasmic reticulum-Golgi intermediate compartment"/>
    <property type="evidence" value="ECO:0007669"/>
    <property type="project" value="UniProtKB-UniRule"/>
</dbReference>
<keyword evidence="11" id="KW-1185">Reference proteome</keyword>
<keyword evidence="4 9" id="KW-0256">Endoplasmic reticulum</keyword>
<dbReference type="Proteomes" id="UP000007755">
    <property type="component" value="Unassembled WGS sequence"/>
</dbReference>
<dbReference type="GO" id="GO:0030134">
    <property type="term" value="C:COPII-coated ER to Golgi transport vesicle"/>
    <property type="evidence" value="ECO:0007669"/>
    <property type="project" value="TreeGrafter"/>
</dbReference>
<gene>
    <name evidence="10" type="ORF">G5I_06783</name>
</gene>
<keyword evidence="3 9" id="KW-0812">Transmembrane</keyword>
<keyword evidence="7 9" id="KW-0333">Golgi apparatus</keyword>
<feature type="transmembrane region" description="Helical" evidence="9">
    <location>
        <begin position="188"/>
        <end position="207"/>
    </location>
</feature>
<keyword evidence="5 9" id="KW-0653">Protein transport</keyword>
<evidence type="ECO:0000313" key="10">
    <source>
        <dbReference type="EMBL" id="EGI64594.1"/>
    </source>
</evidence>
<dbReference type="GO" id="GO:0000139">
    <property type="term" value="C:Golgi membrane"/>
    <property type="evidence" value="ECO:0007669"/>
    <property type="project" value="UniProtKB-SubCell"/>
</dbReference>
<feature type="transmembrane region" description="Helical" evidence="9">
    <location>
        <begin position="277"/>
        <end position="298"/>
    </location>
</feature>
<evidence type="ECO:0000256" key="9">
    <source>
        <dbReference type="RuleBase" id="RU368073"/>
    </source>
</evidence>
<evidence type="ECO:0000313" key="11">
    <source>
        <dbReference type="Proteomes" id="UP000007755"/>
    </source>
</evidence>
<dbReference type="GO" id="GO:0005789">
    <property type="term" value="C:endoplasmic reticulum membrane"/>
    <property type="evidence" value="ECO:0007669"/>
    <property type="project" value="UniProtKB-SubCell"/>
</dbReference>
<evidence type="ECO:0000256" key="2">
    <source>
        <dbReference type="ARBA" id="ARBA00022448"/>
    </source>
</evidence>
<dbReference type="PANTHER" id="PTHR14083">
    <property type="entry name" value="YIP1 INTERACTING FACTOR HOMOLOG YIF1 PROTEIN"/>
    <property type="match status" value="1"/>
</dbReference>
<comment type="function">
    <text evidence="9">Has a role in transport between endoplasmic reticulum and Golgi.</text>
</comment>